<keyword evidence="6 12" id="KW-0472">Membrane</keyword>
<evidence type="ECO:0000256" key="8">
    <source>
        <dbReference type="ARBA" id="ARBA00023170"/>
    </source>
</evidence>
<keyword evidence="2" id="KW-1003">Cell membrane</keyword>
<dbReference type="Pfam" id="PF00001">
    <property type="entry name" value="7tm_1"/>
    <property type="match status" value="1"/>
</dbReference>
<feature type="transmembrane region" description="Helical" evidence="12">
    <location>
        <begin position="26"/>
        <end position="47"/>
    </location>
</feature>
<keyword evidence="15" id="KW-1185">Reference proteome</keyword>
<dbReference type="SUPFAM" id="SSF81321">
    <property type="entry name" value="Family A G protein-coupled receptor-like"/>
    <property type="match status" value="1"/>
</dbReference>
<keyword evidence="9" id="KW-0325">Glycoprotein</keyword>
<dbReference type="FunFam" id="1.20.1070.10:FF:000291">
    <property type="entry name" value="Predicted protein"/>
    <property type="match status" value="1"/>
</dbReference>
<comment type="similarity">
    <text evidence="11">Belongs to the G-protein coupled receptor 1 family.</text>
</comment>
<dbReference type="GO" id="GO:0008528">
    <property type="term" value="F:G protein-coupled peptide receptor activity"/>
    <property type="evidence" value="ECO:0007669"/>
    <property type="project" value="InterPro"/>
</dbReference>
<dbReference type="PRINTS" id="PR00358">
    <property type="entry name" value="BOMBESINR"/>
</dbReference>
<evidence type="ECO:0000256" key="6">
    <source>
        <dbReference type="ARBA" id="ARBA00023136"/>
    </source>
</evidence>
<evidence type="ECO:0000256" key="4">
    <source>
        <dbReference type="ARBA" id="ARBA00022989"/>
    </source>
</evidence>
<feature type="transmembrane region" description="Helical" evidence="12">
    <location>
        <begin position="89"/>
        <end position="118"/>
    </location>
</feature>
<reference evidence="14" key="1">
    <citation type="journal article" date="2023" name="G3 (Bethesda)">
        <title>Whole genome assembly and annotation of the endangered Caribbean coral Acropora cervicornis.</title>
        <authorList>
            <person name="Selwyn J.D."/>
            <person name="Vollmer S.V."/>
        </authorList>
    </citation>
    <scope>NUCLEOTIDE SEQUENCE</scope>
    <source>
        <strain evidence="14">K2</strain>
    </source>
</reference>
<evidence type="ECO:0000256" key="10">
    <source>
        <dbReference type="ARBA" id="ARBA00023224"/>
    </source>
</evidence>
<dbReference type="InterPro" id="IPR017452">
    <property type="entry name" value="GPCR_Rhodpsn_7TM"/>
</dbReference>
<dbReference type="GO" id="GO:0005886">
    <property type="term" value="C:plasma membrane"/>
    <property type="evidence" value="ECO:0007669"/>
    <property type="project" value="UniProtKB-SubCell"/>
</dbReference>
<comment type="caution">
    <text evidence="14">The sequence shown here is derived from an EMBL/GenBank/DDBJ whole genome shotgun (WGS) entry which is preliminary data.</text>
</comment>
<feature type="transmembrane region" description="Helical" evidence="12">
    <location>
        <begin position="192"/>
        <end position="212"/>
    </location>
</feature>
<dbReference type="Proteomes" id="UP001249851">
    <property type="component" value="Unassembled WGS sequence"/>
</dbReference>
<proteinExistence type="inferred from homology"/>
<dbReference type="PROSITE" id="PS50262">
    <property type="entry name" value="G_PROTEIN_RECEP_F1_2"/>
    <property type="match status" value="1"/>
</dbReference>
<evidence type="ECO:0000259" key="13">
    <source>
        <dbReference type="PROSITE" id="PS50262"/>
    </source>
</evidence>
<dbReference type="EMBL" id="JARQWQ010000003">
    <property type="protein sequence ID" value="KAK2573228.1"/>
    <property type="molecule type" value="Genomic_DNA"/>
</dbReference>
<evidence type="ECO:0000256" key="3">
    <source>
        <dbReference type="ARBA" id="ARBA00022692"/>
    </source>
</evidence>
<evidence type="ECO:0000256" key="9">
    <source>
        <dbReference type="ARBA" id="ARBA00023180"/>
    </source>
</evidence>
<comment type="subcellular location">
    <subcellularLocation>
        <location evidence="1">Cell membrane</location>
        <topology evidence="1">Multi-pass membrane protein</topology>
    </subcellularLocation>
</comment>
<keyword evidence="4 12" id="KW-1133">Transmembrane helix</keyword>
<feature type="domain" description="G-protein coupled receptors family 1 profile" evidence="13">
    <location>
        <begin position="38"/>
        <end position="300"/>
    </location>
</feature>
<dbReference type="Gene3D" id="1.20.1070.10">
    <property type="entry name" value="Rhodopsin 7-helix transmembrane proteins"/>
    <property type="match status" value="1"/>
</dbReference>
<keyword evidence="3 11" id="KW-0812">Transmembrane</keyword>
<evidence type="ECO:0000313" key="14">
    <source>
        <dbReference type="EMBL" id="KAK2573228.1"/>
    </source>
</evidence>
<evidence type="ECO:0000256" key="7">
    <source>
        <dbReference type="ARBA" id="ARBA00023157"/>
    </source>
</evidence>
<evidence type="ECO:0000256" key="12">
    <source>
        <dbReference type="SAM" id="Phobius"/>
    </source>
</evidence>
<feature type="transmembrane region" description="Helical" evidence="12">
    <location>
        <begin position="242"/>
        <end position="260"/>
    </location>
</feature>
<dbReference type="AlphaFoldDB" id="A0AAD9VG15"/>
<keyword evidence="10 11" id="KW-0807">Transducer</keyword>
<dbReference type="PROSITE" id="PS00237">
    <property type="entry name" value="G_PROTEIN_RECEP_F1_1"/>
    <property type="match status" value="1"/>
</dbReference>
<feature type="transmembrane region" description="Helical" evidence="12">
    <location>
        <begin position="59"/>
        <end position="83"/>
    </location>
</feature>
<keyword evidence="8 11" id="KW-0675">Receptor</keyword>
<evidence type="ECO:0000313" key="15">
    <source>
        <dbReference type="Proteomes" id="UP001249851"/>
    </source>
</evidence>
<evidence type="ECO:0000256" key="1">
    <source>
        <dbReference type="ARBA" id="ARBA00004651"/>
    </source>
</evidence>
<evidence type="ECO:0000256" key="11">
    <source>
        <dbReference type="RuleBase" id="RU000688"/>
    </source>
</evidence>
<feature type="transmembrane region" description="Helical" evidence="12">
    <location>
        <begin position="139"/>
        <end position="157"/>
    </location>
</feature>
<sequence>MNVSDNSSQFCVVHPATSATQIGLTVAYFIVFCLALLGNSLVIYVVHRHPKLRTTFNMLIVNMAASDILDVLTAVPLSVTYLFEGLKWFSGAVGVFLCKFLPFLACLSIGSSVLTLTVMTFDRYLAVVHTMKRPLSPRITTVAITLTWVISGAIFATELHKYTVINDFGQTLCVSRWVEDLEESHKMEMCEMVFRFLLLYMVPLLAMACLYSKIVLHMWNRRAPGEHIDKNHQHIERQKRKVVTMLVTIVTLFAICWLPAHVNHFLFTFNLPLFSCLPTSLIFTLYFWTHANTAINPCLYLIFNESFREGFKHQVYNRLSTRKYSGRDRLSSARFDTTSHTSLATNKHGSRRGTGTFDTQL</sequence>
<accession>A0AAD9VG15</accession>
<keyword evidence="5 11" id="KW-0297">G-protein coupled receptor</keyword>
<evidence type="ECO:0000256" key="5">
    <source>
        <dbReference type="ARBA" id="ARBA00023040"/>
    </source>
</evidence>
<gene>
    <name evidence="14" type="ORF">P5673_002282</name>
</gene>
<dbReference type="PANTHER" id="PTHR45695">
    <property type="entry name" value="LEUCOKININ RECEPTOR-RELATED"/>
    <property type="match status" value="1"/>
</dbReference>
<protein>
    <submittedName>
        <fullName evidence="14">Substance-K receptor</fullName>
    </submittedName>
</protein>
<keyword evidence="7" id="KW-1015">Disulfide bond</keyword>
<name>A0AAD9VG15_ACRCE</name>
<dbReference type="PANTHER" id="PTHR45695:SF9">
    <property type="entry name" value="LEUCOKININ RECEPTOR"/>
    <property type="match status" value="1"/>
</dbReference>
<dbReference type="PRINTS" id="PR00237">
    <property type="entry name" value="GPCRRHODOPSN"/>
</dbReference>
<organism evidence="14 15">
    <name type="scientific">Acropora cervicornis</name>
    <name type="common">Staghorn coral</name>
    <dbReference type="NCBI Taxonomy" id="6130"/>
    <lineage>
        <taxon>Eukaryota</taxon>
        <taxon>Metazoa</taxon>
        <taxon>Cnidaria</taxon>
        <taxon>Anthozoa</taxon>
        <taxon>Hexacorallia</taxon>
        <taxon>Scleractinia</taxon>
        <taxon>Astrocoeniina</taxon>
        <taxon>Acroporidae</taxon>
        <taxon>Acropora</taxon>
    </lineage>
</organism>
<reference evidence="14" key="2">
    <citation type="journal article" date="2023" name="Science">
        <title>Genomic signatures of disease resistance in endangered staghorn corals.</title>
        <authorList>
            <person name="Vollmer S.V."/>
            <person name="Selwyn J.D."/>
            <person name="Despard B.A."/>
            <person name="Roesel C.L."/>
        </authorList>
    </citation>
    <scope>NUCLEOTIDE SEQUENCE</scope>
    <source>
        <strain evidence="14">K2</strain>
    </source>
</reference>
<evidence type="ECO:0000256" key="2">
    <source>
        <dbReference type="ARBA" id="ARBA00022475"/>
    </source>
</evidence>
<dbReference type="InterPro" id="IPR000276">
    <property type="entry name" value="GPCR_Rhodpsn"/>
</dbReference>
<dbReference type="InterPro" id="IPR001556">
    <property type="entry name" value="Bombsn_rcpt-like"/>
</dbReference>